<keyword evidence="2" id="KW-1185">Reference proteome</keyword>
<dbReference type="InParanoid" id="A0A078ANX0"/>
<gene>
    <name evidence="1" type="primary">Contig19513.g20684</name>
    <name evidence="1" type="ORF">STYLEM_12900</name>
</gene>
<reference evidence="1 2" key="1">
    <citation type="submission" date="2014-06" db="EMBL/GenBank/DDBJ databases">
        <authorList>
            <person name="Swart Estienne"/>
        </authorList>
    </citation>
    <scope>NUCLEOTIDE SEQUENCE [LARGE SCALE GENOMIC DNA]</scope>
    <source>
        <strain evidence="1 2">130c</strain>
    </source>
</reference>
<proteinExistence type="predicted"/>
<evidence type="ECO:0000313" key="1">
    <source>
        <dbReference type="EMBL" id="CDW83849.1"/>
    </source>
</evidence>
<name>A0A078ANX0_STYLE</name>
<organism evidence="1 2">
    <name type="scientific">Stylonychia lemnae</name>
    <name type="common">Ciliate</name>
    <dbReference type="NCBI Taxonomy" id="5949"/>
    <lineage>
        <taxon>Eukaryota</taxon>
        <taxon>Sar</taxon>
        <taxon>Alveolata</taxon>
        <taxon>Ciliophora</taxon>
        <taxon>Intramacronucleata</taxon>
        <taxon>Spirotrichea</taxon>
        <taxon>Stichotrichia</taxon>
        <taxon>Sporadotrichida</taxon>
        <taxon>Oxytrichidae</taxon>
        <taxon>Stylonychinae</taxon>
        <taxon>Stylonychia</taxon>
    </lineage>
</organism>
<dbReference type="AlphaFoldDB" id="A0A078ANX0"/>
<accession>A0A078ANX0</accession>
<dbReference type="EMBL" id="CCKQ01012236">
    <property type="protein sequence ID" value="CDW83849.1"/>
    <property type="molecule type" value="Genomic_DNA"/>
</dbReference>
<sequence length="158" mass="18397">MAQNYNYISNYTKQDEIQDIKDIILCGICFQVLFVLNVFRGVLKPSIAVHIAILSILNSHREIGMRNDESRIANLEENQRYHELFQCISFSMTAQKSIDMQYLQDNLLQALYLKPADIEKYLSHILSAKSNLLQITQKFDATSKKIQDLLQKQGRWLQ</sequence>
<evidence type="ECO:0000313" key="2">
    <source>
        <dbReference type="Proteomes" id="UP000039865"/>
    </source>
</evidence>
<protein>
    <submittedName>
        <fullName evidence="1">Uncharacterized protein</fullName>
    </submittedName>
</protein>
<dbReference type="Proteomes" id="UP000039865">
    <property type="component" value="Unassembled WGS sequence"/>
</dbReference>